<dbReference type="CDD" id="cd20311">
    <property type="entry name" value="cupin_Yhhw_C"/>
    <property type="match status" value="1"/>
</dbReference>
<comment type="similarity">
    <text evidence="1 2">Belongs to the pirin family.</text>
</comment>
<gene>
    <name evidence="5" type="ORF">AMOR_20580</name>
</gene>
<sequence>MITIRKADERGHFDHGWLDTRHTFSFADYHDDAHMGFRALRVINEDRVTPGEGFGRHGHRDMEILSYVLSGALAHQDSTGGGGVLRPGEVQRMSAGTGVMHSEFNGSKEEPVHFLQIWLLPDRAGHAPSYEQKAYPEAERRGRLRLVASPDGAEGSTTIHQDARVYATLLAPGEAVTLPLARGRHAWVQVARGEVDLNGRLLRAGDGAALSDEPAVGLGGKGSGVAEVLVFDLA</sequence>
<dbReference type="CDD" id="cd02910">
    <property type="entry name" value="cupin_Yhhw_N"/>
    <property type="match status" value="1"/>
</dbReference>
<evidence type="ECO:0000313" key="5">
    <source>
        <dbReference type="EMBL" id="BDG03062.1"/>
    </source>
</evidence>
<dbReference type="EMBL" id="AP025591">
    <property type="protein sequence ID" value="BDG03062.1"/>
    <property type="molecule type" value="Genomic_DNA"/>
</dbReference>
<dbReference type="Proteomes" id="UP001162891">
    <property type="component" value="Chromosome"/>
</dbReference>
<evidence type="ECO:0000259" key="3">
    <source>
        <dbReference type="Pfam" id="PF02678"/>
    </source>
</evidence>
<feature type="domain" description="Pirin N-terminal" evidence="3">
    <location>
        <begin position="7"/>
        <end position="119"/>
    </location>
</feature>
<dbReference type="InterPro" id="IPR014710">
    <property type="entry name" value="RmlC-like_jellyroll"/>
</dbReference>
<dbReference type="RefSeq" id="WP_248360741.1">
    <property type="nucleotide sequence ID" value="NZ_AP025591.1"/>
</dbReference>
<name>A0ABN6MPW0_9BACT</name>
<reference evidence="6" key="1">
    <citation type="journal article" date="2022" name="Int. J. Syst. Evol. Microbiol.">
        <title>Anaeromyxobacter oryzae sp. nov., Anaeromyxobacter diazotrophicus sp. nov. and Anaeromyxobacter paludicola sp. nov., isolated from paddy soils.</title>
        <authorList>
            <person name="Itoh H."/>
            <person name="Xu Z."/>
            <person name="Mise K."/>
            <person name="Masuda Y."/>
            <person name="Ushijima N."/>
            <person name="Hayakawa C."/>
            <person name="Shiratori Y."/>
            <person name="Senoo K."/>
        </authorList>
    </citation>
    <scope>NUCLEOTIDE SEQUENCE [LARGE SCALE GENOMIC DNA]</scope>
    <source>
        <strain evidence="6">Red232</strain>
    </source>
</reference>
<protein>
    <submittedName>
        <fullName evidence="5">Pirin family protein</fullName>
    </submittedName>
</protein>
<dbReference type="Pfam" id="PF02678">
    <property type="entry name" value="Pirin"/>
    <property type="match status" value="1"/>
</dbReference>
<evidence type="ECO:0000256" key="2">
    <source>
        <dbReference type="RuleBase" id="RU003457"/>
    </source>
</evidence>
<evidence type="ECO:0000313" key="6">
    <source>
        <dbReference type="Proteomes" id="UP001162891"/>
    </source>
</evidence>
<dbReference type="InterPro" id="IPR003829">
    <property type="entry name" value="Pirin_N_dom"/>
</dbReference>
<dbReference type="PIRSF" id="PIRSF006232">
    <property type="entry name" value="Pirin"/>
    <property type="match status" value="1"/>
</dbReference>
<accession>A0ABN6MPW0</accession>
<dbReference type="SUPFAM" id="SSF51182">
    <property type="entry name" value="RmlC-like cupins"/>
    <property type="match status" value="1"/>
</dbReference>
<dbReference type="PANTHER" id="PTHR43212:SF3">
    <property type="entry name" value="QUERCETIN 2,3-DIOXYGENASE"/>
    <property type="match status" value="1"/>
</dbReference>
<dbReference type="InterPro" id="IPR041602">
    <property type="entry name" value="Quercetinase_C"/>
</dbReference>
<dbReference type="PANTHER" id="PTHR43212">
    <property type="entry name" value="QUERCETIN 2,3-DIOXYGENASE"/>
    <property type="match status" value="1"/>
</dbReference>
<evidence type="ECO:0000256" key="1">
    <source>
        <dbReference type="ARBA" id="ARBA00008416"/>
    </source>
</evidence>
<dbReference type="InterPro" id="IPR012093">
    <property type="entry name" value="Pirin"/>
</dbReference>
<dbReference type="Gene3D" id="2.60.120.10">
    <property type="entry name" value="Jelly Rolls"/>
    <property type="match status" value="2"/>
</dbReference>
<feature type="domain" description="Quercetin 2,3-dioxygenase C-terminal cupin" evidence="4">
    <location>
        <begin position="146"/>
        <end position="233"/>
    </location>
</feature>
<dbReference type="InterPro" id="IPR011051">
    <property type="entry name" value="RmlC_Cupin_sf"/>
</dbReference>
<organism evidence="5 6">
    <name type="scientific">Anaeromyxobacter oryzae</name>
    <dbReference type="NCBI Taxonomy" id="2918170"/>
    <lineage>
        <taxon>Bacteria</taxon>
        <taxon>Pseudomonadati</taxon>
        <taxon>Myxococcota</taxon>
        <taxon>Myxococcia</taxon>
        <taxon>Myxococcales</taxon>
        <taxon>Cystobacterineae</taxon>
        <taxon>Anaeromyxobacteraceae</taxon>
        <taxon>Anaeromyxobacter</taxon>
    </lineage>
</organism>
<dbReference type="Pfam" id="PF17954">
    <property type="entry name" value="Pirin_C_2"/>
    <property type="match status" value="1"/>
</dbReference>
<evidence type="ECO:0000259" key="4">
    <source>
        <dbReference type="Pfam" id="PF17954"/>
    </source>
</evidence>
<keyword evidence="6" id="KW-1185">Reference proteome</keyword>
<proteinExistence type="inferred from homology"/>